<dbReference type="EMBL" id="DF968181">
    <property type="protein sequence ID" value="GAP40639.1"/>
    <property type="molecule type" value="Genomic_DNA"/>
</dbReference>
<keyword evidence="1" id="KW-0472">Membrane</keyword>
<keyword evidence="1" id="KW-1133">Transmembrane helix</keyword>
<dbReference type="PANTHER" id="PTHR23150:SF19">
    <property type="entry name" value="FORMYLGLYCINE-GENERATING ENZYME"/>
    <property type="match status" value="1"/>
</dbReference>
<dbReference type="OrthoDB" id="9768004at2"/>
<evidence type="ECO:0000313" key="3">
    <source>
        <dbReference type="EMBL" id="GAP40639.1"/>
    </source>
</evidence>
<dbReference type="STRING" id="1678840.ATC1_13617"/>
<proteinExistence type="predicted"/>
<evidence type="ECO:0000256" key="1">
    <source>
        <dbReference type="SAM" id="Phobius"/>
    </source>
</evidence>
<dbReference type="SUPFAM" id="SSF56436">
    <property type="entry name" value="C-type lectin-like"/>
    <property type="match status" value="1"/>
</dbReference>
<accession>A0A0S7BWA5</accession>
<dbReference type="Gene3D" id="3.90.1580.10">
    <property type="entry name" value="paralog of FGE (formylglycine-generating enzyme)"/>
    <property type="match status" value="1"/>
</dbReference>
<organism evidence="3">
    <name type="scientific">Flexilinea flocculi</name>
    <dbReference type="NCBI Taxonomy" id="1678840"/>
    <lineage>
        <taxon>Bacteria</taxon>
        <taxon>Bacillati</taxon>
        <taxon>Chloroflexota</taxon>
        <taxon>Anaerolineae</taxon>
        <taxon>Anaerolineales</taxon>
        <taxon>Anaerolineaceae</taxon>
        <taxon>Flexilinea</taxon>
    </lineage>
</organism>
<dbReference type="InterPro" id="IPR051043">
    <property type="entry name" value="Sulfatase_Mod_Factor_Kinase"/>
</dbReference>
<keyword evidence="4" id="KW-1185">Reference proteome</keyword>
<evidence type="ECO:0000313" key="4">
    <source>
        <dbReference type="Proteomes" id="UP000053370"/>
    </source>
</evidence>
<dbReference type="AlphaFoldDB" id="A0A0S7BWA5"/>
<dbReference type="InterPro" id="IPR042095">
    <property type="entry name" value="SUMF_sf"/>
</dbReference>
<evidence type="ECO:0000259" key="2">
    <source>
        <dbReference type="Pfam" id="PF03781"/>
    </source>
</evidence>
<protein>
    <submittedName>
        <fullName evidence="3">Formylglycine-generating enzyme</fullName>
    </submittedName>
</protein>
<dbReference type="Pfam" id="PF03781">
    <property type="entry name" value="FGE-sulfatase"/>
    <property type="match status" value="1"/>
</dbReference>
<feature type="domain" description="Sulfatase-modifying factor enzyme-like" evidence="2">
    <location>
        <begin position="62"/>
        <end position="278"/>
    </location>
</feature>
<dbReference type="RefSeq" id="WP_062280221.1">
    <property type="nucleotide sequence ID" value="NZ_DF968181.1"/>
</dbReference>
<keyword evidence="1" id="KW-0812">Transmembrane</keyword>
<reference evidence="3" key="1">
    <citation type="journal article" date="2015" name="Genome Announc.">
        <title>Draft Genome Sequence of Anaerolineae Strain TC1, a Novel Isolate from a Methanogenic Wastewater Treatment System.</title>
        <authorList>
            <person name="Matsuura N."/>
            <person name="Tourlousse D.M."/>
            <person name="Sun L."/>
            <person name="Toyonaga M."/>
            <person name="Kuroda K."/>
            <person name="Ohashi A."/>
            <person name="Cruz R."/>
            <person name="Yamaguchi T."/>
            <person name="Sekiguchi Y."/>
        </authorList>
    </citation>
    <scope>NUCLEOTIDE SEQUENCE [LARGE SCALE GENOMIC DNA]</scope>
    <source>
        <strain evidence="3">TC1</strain>
    </source>
</reference>
<sequence>MKKWIGLTFSGIFFIILVFSWFLFSKYIRPNHYQLLRPYTFRSGAALVTTEYRPGKNGSLQIFIPAGEAILGKEPYQTTEYIESFWIDQKPVTIHEYKECFSQGACRWPHYHDDYSKYFQKSIYQWLPVTFVSWLEAEEYCEQAGGHLPTEAQWEKAARGPDGLVLLWEGENQDYQMANLDNFYSFLTPAGWLPKGAGPYGLLDTAGNVREWVIDAWITDQSPVQSGHWTEIIRNRSENISRILKGGSYLDDVAHVRFNYRDSHEANSPGINRGFRCAYEY</sequence>
<name>A0A0S7BWA5_9CHLR</name>
<gene>
    <name evidence="3" type="ORF">ATC1_13617</name>
</gene>
<dbReference type="GO" id="GO:0120147">
    <property type="term" value="F:formylglycine-generating oxidase activity"/>
    <property type="evidence" value="ECO:0007669"/>
    <property type="project" value="TreeGrafter"/>
</dbReference>
<dbReference type="InterPro" id="IPR005532">
    <property type="entry name" value="SUMF_dom"/>
</dbReference>
<dbReference type="InterPro" id="IPR016187">
    <property type="entry name" value="CTDL_fold"/>
</dbReference>
<dbReference type="Proteomes" id="UP000053370">
    <property type="component" value="Unassembled WGS sequence"/>
</dbReference>
<dbReference type="PANTHER" id="PTHR23150">
    <property type="entry name" value="SULFATASE MODIFYING FACTOR 1, 2"/>
    <property type="match status" value="1"/>
</dbReference>
<feature type="transmembrane region" description="Helical" evidence="1">
    <location>
        <begin position="6"/>
        <end position="24"/>
    </location>
</feature>